<evidence type="ECO:0000259" key="8">
    <source>
        <dbReference type="PROSITE" id="PS50156"/>
    </source>
</evidence>
<keyword evidence="6" id="KW-0325">Glycoprotein</keyword>
<keyword evidence="4 7" id="KW-1133">Transmembrane helix</keyword>
<organism evidence="9 10">
    <name type="scientific">Cordylochernes scorpioides</name>
    <dbReference type="NCBI Taxonomy" id="51811"/>
    <lineage>
        <taxon>Eukaryota</taxon>
        <taxon>Metazoa</taxon>
        <taxon>Ecdysozoa</taxon>
        <taxon>Arthropoda</taxon>
        <taxon>Chelicerata</taxon>
        <taxon>Arachnida</taxon>
        <taxon>Pseudoscorpiones</taxon>
        <taxon>Cheliferoidea</taxon>
        <taxon>Chernetidae</taxon>
        <taxon>Cordylochernes</taxon>
    </lineage>
</organism>
<accession>A0ABY6LNL3</accession>
<evidence type="ECO:0000256" key="4">
    <source>
        <dbReference type="ARBA" id="ARBA00022989"/>
    </source>
</evidence>
<keyword evidence="5 7" id="KW-0472">Membrane</keyword>
<dbReference type="PANTHER" id="PTHR10796:SF96">
    <property type="entry name" value="PATCHED-RELATED PROTEIN 9"/>
    <property type="match status" value="1"/>
</dbReference>
<dbReference type="Proteomes" id="UP001235939">
    <property type="component" value="Chromosome 22"/>
</dbReference>
<feature type="domain" description="SSD" evidence="8">
    <location>
        <begin position="259"/>
        <end position="415"/>
    </location>
</feature>
<evidence type="ECO:0000256" key="7">
    <source>
        <dbReference type="SAM" id="Phobius"/>
    </source>
</evidence>
<evidence type="ECO:0000313" key="10">
    <source>
        <dbReference type="Proteomes" id="UP001235939"/>
    </source>
</evidence>
<comment type="subcellular location">
    <subcellularLocation>
        <location evidence="1">Membrane</location>
        <topology evidence="1">Multi-pass membrane protein</topology>
    </subcellularLocation>
</comment>
<feature type="transmembrane region" description="Helical" evidence="7">
    <location>
        <begin position="385"/>
        <end position="417"/>
    </location>
</feature>
<keyword evidence="10" id="KW-1185">Reference proteome</keyword>
<dbReference type="InterPro" id="IPR003392">
    <property type="entry name" value="PTHD_SSD"/>
</dbReference>
<protein>
    <submittedName>
        <fullName evidence="9">PTCHD3</fullName>
    </submittedName>
</protein>
<keyword evidence="3 7" id="KW-0812">Transmembrane</keyword>
<feature type="transmembrane region" description="Helical" evidence="7">
    <location>
        <begin position="258"/>
        <end position="277"/>
    </location>
</feature>
<dbReference type="Gene3D" id="1.20.1640.10">
    <property type="entry name" value="Multidrug efflux transporter AcrB transmembrane domain"/>
    <property type="match status" value="1"/>
</dbReference>
<dbReference type="PROSITE" id="PS50156">
    <property type="entry name" value="SSD"/>
    <property type="match status" value="1"/>
</dbReference>
<evidence type="ECO:0000256" key="5">
    <source>
        <dbReference type="ARBA" id="ARBA00023136"/>
    </source>
</evidence>
<feature type="transmembrane region" description="Helical" evidence="7">
    <location>
        <begin position="25"/>
        <end position="44"/>
    </location>
</feature>
<name>A0ABY6LNL3_9ARAC</name>
<feature type="non-terminal residue" evidence="9">
    <location>
        <position position="1"/>
    </location>
</feature>
<feature type="transmembrane region" description="Helical" evidence="7">
    <location>
        <begin position="289"/>
        <end position="311"/>
    </location>
</feature>
<dbReference type="SUPFAM" id="SSF82866">
    <property type="entry name" value="Multidrug efflux transporter AcrB transmembrane domain"/>
    <property type="match status" value="1"/>
</dbReference>
<evidence type="ECO:0000256" key="2">
    <source>
        <dbReference type="ARBA" id="ARBA00005585"/>
    </source>
</evidence>
<evidence type="ECO:0000256" key="6">
    <source>
        <dbReference type="ARBA" id="ARBA00023180"/>
    </source>
</evidence>
<reference evidence="9 10" key="1">
    <citation type="submission" date="2022-03" db="EMBL/GenBank/DDBJ databases">
        <title>A chromosomal length assembly of Cordylochernes scorpioides.</title>
        <authorList>
            <person name="Zeh D."/>
            <person name="Zeh J."/>
        </authorList>
    </citation>
    <scope>NUCLEOTIDE SEQUENCE [LARGE SCALE GENOMIC DNA]</scope>
    <source>
        <strain evidence="9">IN4F17</strain>
        <tissue evidence="9">Whole Body</tissue>
    </source>
</reference>
<evidence type="ECO:0000313" key="9">
    <source>
        <dbReference type="EMBL" id="UYV82658.1"/>
    </source>
</evidence>
<dbReference type="EMBL" id="CP092884">
    <property type="protein sequence ID" value="UYV82658.1"/>
    <property type="molecule type" value="Genomic_DNA"/>
</dbReference>
<evidence type="ECO:0000256" key="1">
    <source>
        <dbReference type="ARBA" id="ARBA00004141"/>
    </source>
</evidence>
<proteinExistence type="inferred from homology"/>
<evidence type="ECO:0000256" key="3">
    <source>
        <dbReference type="ARBA" id="ARBA00022692"/>
    </source>
</evidence>
<comment type="similarity">
    <text evidence="2">Belongs to the patched family.</text>
</comment>
<dbReference type="InterPro" id="IPR000731">
    <property type="entry name" value="SSD"/>
</dbReference>
<dbReference type="Pfam" id="PF02460">
    <property type="entry name" value="Patched"/>
    <property type="match status" value="1"/>
</dbReference>
<sequence>MPLSLDHHLRSFFSWHVTQVVRYPWTYILVPVLATVIFSPFYLLSDGVTDPIQLIAPFSSRSSDEYHLFSHRFPTSGCSLVSQTGKQFFGQIIVTSNDQNVINSEDIMMDILLLDETVRNNISVEYQNNTWKYNDLASCSIKEDNFPNSAIFLAKNYQIFRNGNFKVKYPFQIIDNKVLLWPSSFGEIQCNSENIIQQAEAILLTYSLRKGSENIEKISEEWENEFLKIIGEIKLESSDVDIMTGVTFKQELTENQMLTFQIMPLTISILLVFSIWACWDGDEVSNKVLAGPFCLLSSLMASGLSLGIYSLATREVAPSLLSVPYLILGIGLDDTFVILAVWKQTKGENLEERLKKTFDECASSITITSSTNIMSFFSGFFTPCFFIATFGIYAALGFIVLYIFQITFFLGGFVLMVRREIQGRHYLTGRLVDEA</sequence>
<dbReference type="PANTHER" id="PTHR10796">
    <property type="entry name" value="PATCHED-RELATED"/>
    <property type="match status" value="1"/>
</dbReference>
<gene>
    <name evidence="9" type="ORF">LAZ67_22000417</name>
</gene>
<dbReference type="InterPro" id="IPR051697">
    <property type="entry name" value="Patched_domain-protein"/>
</dbReference>